<proteinExistence type="predicted"/>
<dbReference type="AlphaFoldDB" id="A0A1M6T644"/>
<protein>
    <submittedName>
        <fullName evidence="1">Relaxase/Mobilisation nuclease domain-containing protein</fullName>
    </submittedName>
</protein>
<gene>
    <name evidence="1" type="ORF">SAMN02745243_03142</name>
</gene>
<dbReference type="RefSeq" id="WP_073112162.1">
    <property type="nucleotide sequence ID" value="NZ_FQZY01000055.1"/>
</dbReference>
<dbReference type="Proteomes" id="UP000184301">
    <property type="component" value="Unassembled WGS sequence"/>
</dbReference>
<name>A0A1M6T644_9FIRM</name>
<dbReference type="OrthoDB" id="2080707at2"/>
<evidence type="ECO:0000313" key="2">
    <source>
        <dbReference type="Proteomes" id="UP000184301"/>
    </source>
</evidence>
<reference evidence="1 2" key="1">
    <citation type="submission" date="2016-11" db="EMBL/GenBank/DDBJ databases">
        <authorList>
            <person name="Jaros S."/>
            <person name="Januszkiewicz K."/>
            <person name="Wedrychowicz H."/>
        </authorList>
    </citation>
    <scope>NUCLEOTIDE SEQUENCE [LARGE SCALE GENOMIC DNA]</scope>
    <source>
        <strain evidence="1 2">DSM 15480</strain>
    </source>
</reference>
<keyword evidence="2" id="KW-1185">Reference proteome</keyword>
<evidence type="ECO:0000313" key="1">
    <source>
        <dbReference type="EMBL" id="SHK52384.1"/>
    </source>
</evidence>
<sequence length="503" mass="57560">MATTNIQSLSNVRGRMTYTEFGNGDMRKQHLKAGTNRILAEMGDMGSREAITSYSEAILKQHANRKIGGYEVRISFALDELNPDNPQDVQQAMGISYLICKQLAPHSPCWITMHSDGEGGCLHAHAMVVNHDVTTDRAVSHGLSHHHVACTADKICIESGLSTIGKPAFVKKPMLWEEIRDSESYYSRTLGDTILRIRNQSLSLEEFEKKLNAEGITLQETLKADKQTGEIHTGWTYHTKKGFAGEKRARRRAGKKLADDLKKDSIEQYFTEKQAEQKEMQTEIKPVINSEAEENMMDFKGFKGIDYTKKVSQNDSFLQSFVLSEDDVMPMLDSLSKAHRRNRNSINRNRIMELKDNPNDYIATLQSDLDASRKEYMASKEYRDVLQKQELPSLYALKEIFKISQSKAQNPIDRMMNDMFAQLFAFLLDDAMTKHKQGQLKVVEEQLYDNRKAMWDSEKRLKLAQEAIRNSSISEDKRRKVCGGIESVYEKSQEEIREDLEMD</sequence>
<accession>A0A1M6T644</accession>
<dbReference type="EMBL" id="FQZY01000055">
    <property type="protein sequence ID" value="SHK52384.1"/>
    <property type="molecule type" value="Genomic_DNA"/>
</dbReference>
<organism evidence="1 2">
    <name type="scientific">Hespellia stercorisuis DSM 15480</name>
    <dbReference type="NCBI Taxonomy" id="1121950"/>
    <lineage>
        <taxon>Bacteria</taxon>
        <taxon>Bacillati</taxon>
        <taxon>Bacillota</taxon>
        <taxon>Clostridia</taxon>
        <taxon>Lachnospirales</taxon>
        <taxon>Lachnospiraceae</taxon>
        <taxon>Hespellia</taxon>
    </lineage>
</organism>